<dbReference type="Proteomes" id="UP000468650">
    <property type="component" value="Unassembled WGS sequence"/>
</dbReference>
<gene>
    <name evidence="2" type="ORF">F8C67_12735</name>
</gene>
<dbReference type="SUPFAM" id="SSF54523">
    <property type="entry name" value="Pili subunits"/>
    <property type="match status" value="1"/>
</dbReference>
<accession>A0A6N6RDF2</accession>
<dbReference type="EMBL" id="WBVO01000012">
    <property type="protein sequence ID" value="KAB2807054.1"/>
    <property type="molecule type" value="Genomic_DNA"/>
</dbReference>
<dbReference type="AlphaFoldDB" id="A0A6N6RDF2"/>
<dbReference type="OrthoDB" id="1447786at2"/>
<keyword evidence="1" id="KW-0812">Transmembrane</keyword>
<reference evidence="2 3" key="1">
    <citation type="submission" date="2019-09" db="EMBL/GenBank/DDBJ databases">
        <title>Genomes of family Cryomorphaceae.</title>
        <authorList>
            <person name="Bowman J.P."/>
        </authorList>
    </citation>
    <scope>NUCLEOTIDE SEQUENCE [LARGE SCALE GENOMIC DNA]</scope>
    <source>
        <strain evidence="2 3">LMG 25704</strain>
    </source>
</reference>
<evidence type="ECO:0000256" key="1">
    <source>
        <dbReference type="SAM" id="Phobius"/>
    </source>
</evidence>
<feature type="transmembrane region" description="Helical" evidence="1">
    <location>
        <begin position="12"/>
        <end position="35"/>
    </location>
</feature>
<sequence>MKSRINKSELITYSVLSLVPLINLVLGVILVVKYFRTNTSGLLVGVLNISMGIVCVLGFQFYMSTTSLFRDADNKLTQTQLNLLVKEIEFYKSLNGHYPSSLSQLDLEGSLVTIYEVYKSKLGSNRIEFYYEINEDGFYLFSRGFDGIEYTLDDVLPSYDTSNSIGYRLTSYHREIKKKHSDSISRH</sequence>
<proteinExistence type="predicted"/>
<dbReference type="InterPro" id="IPR045584">
    <property type="entry name" value="Pilin-like"/>
</dbReference>
<protein>
    <recommendedName>
        <fullName evidence="4">Type II secretion system protein</fullName>
    </recommendedName>
</protein>
<feature type="transmembrane region" description="Helical" evidence="1">
    <location>
        <begin position="41"/>
        <end position="62"/>
    </location>
</feature>
<name>A0A6N6RDF2_9FLAO</name>
<evidence type="ECO:0000313" key="3">
    <source>
        <dbReference type="Proteomes" id="UP000468650"/>
    </source>
</evidence>
<comment type="caution">
    <text evidence="2">The sequence shown here is derived from an EMBL/GenBank/DDBJ whole genome shotgun (WGS) entry which is preliminary data.</text>
</comment>
<keyword evidence="1" id="KW-0472">Membrane</keyword>
<organism evidence="2 3">
    <name type="scientific">Phaeocystidibacter luteus</name>
    <dbReference type="NCBI Taxonomy" id="911197"/>
    <lineage>
        <taxon>Bacteria</taxon>
        <taxon>Pseudomonadati</taxon>
        <taxon>Bacteroidota</taxon>
        <taxon>Flavobacteriia</taxon>
        <taxon>Flavobacteriales</taxon>
        <taxon>Phaeocystidibacteraceae</taxon>
        <taxon>Phaeocystidibacter</taxon>
    </lineage>
</organism>
<keyword evidence="1" id="KW-1133">Transmembrane helix</keyword>
<evidence type="ECO:0000313" key="2">
    <source>
        <dbReference type="EMBL" id="KAB2807054.1"/>
    </source>
</evidence>
<keyword evidence="3" id="KW-1185">Reference proteome</keyword>
<evidence type="ECO:0008006" key="4">
    <source>
        <dbReference type="Google" id="ProtNLM"/>
    </source>
</evidence>